<dbReference type="PANTHER" id="PTHR47739:SF1">
    <property type="entry name" value="TRNA1(VAL) (ADENINE(37)-N6)-METHYLTRANSFERASE"/>
    <property type="match status" value="1"/>
</dbReference>
<dbReference type="HOGENOM" id="CLU_061983_3_1_0"/>
<dbReference type="AlphaFoldDB" id="O66904"/>
<organism evidence="4 5">
    <name type="scientific">Aquifex aeolicus (strain VF5)</name>
    <dbReference type="NCBI Taxonomy" id="224324"/>
    <lineage>
        <taxon>Bacteria</taxon>
        <taxon>Pseudomonadati</taxon>
        <taxon>Aquificota</taxon>
        <taxon>Aquificia</taxon>
        <taxon>Aquificales</taxon>
        <taxon>Aquificaceae</taxon>
        <taxon>Aquifex</taxon>
    </lineage>
</organism>
<reference evidence="4 5" key="1">
    <citation type="journal article" date="1998" name="Nature">
        <title>The complete genome of the hyperthermophilic bacterium Aquifex aeolicus.</title>
        <authorList>
            <person name="Deckert G."/>
            <person name="Warren P.V."/>
            <person name="Gaasterland T."/>
            <person name="Young W.G."/>
            <person name="Lenox A.L."/>
            <person name="Graham D.E."/>
            <person name="Overbeek R."/>
            <person name="Snead M.A."/>
            <person name="Keller M."/>
            <person name="Aujay M."/>
            <person name="Huber R."/>
            <person name="Feldman R.A."/>
            <person name="Short J.M."/>
            <person name="Olson G.J."/>
            <person name="Swanson R.V."/>
        </authorList>
    </citation>
    <scope>NUCLEOTIDE SEQUENCE [LARGE SCALE GENOMIC DNA]</scope>
    <source>
        <strain evidence="4 5">VF5</strain>
    </source>
</reference>
<dbReference type="GO" id="GO:0003676">
    <property type="term" value="F:nucleic acid binding"/>
    <property type="evidence" value="ECO:0007669"/>
    <property type="project" value="InterPro"/>
</dbReference>
<dbReference type="InParanoid" id="O66904"/>
<dbReference type="CDD" id="cd02440">
    <property type="entry name" value="AdoMet_MTases"/>
    <property type="match status" value="1"/>
</dbReference>
<dbReference type="EnsemblBacteria" id="AAC06868">
    <property type="protein sequence ID" value="AAC06868"/>
    <property type="gene ID" value="aq_674"/>
</dbReference>
<sequence>MKSTDNSKPVPFFRGKLKFFQPKEHKISVDLVLFLSKIKPPKRNYRIIDLGAGFGFLSITLAKKYGVKVVAFEYDERMVKLLRKNVKLNGVEHLVEVVEGDIKEIEKHLSRGSFNLVVSNPPFYPINYSPNPEPYHFEVYATLKDFVRASSYLLKDGGELYLLSPCFRLYELTEYLSNFNLPLRKLSLIYPTPLKRARLAITVSVKNVKGQLECDKPLIINKENGEYTEEVKQLLENFL</sequence>
<accession>O66904</accession>
<dbReference type="PROSITE" id="PS00092">
    <property type="entry name" value="N6_MTASE"/>
    <property type="match status" value="1"/>
</dbReference>
<dbReference type="InterPro" id="IPR002052">
    <property type="entry name" value="DNA_methylase_N6_adenine_CS"/>
</dbReference>
<dbReference type="PATRIC" id="fig|224324.8.peg.546"/>
<dbReference type="InterPro" id="IPR029063">
    <property type="entry name" value="SAM-dependent_MTases_sf"/>
</dbReference>
<dbReference type="RefSeq" id="WP_010880402.1">
    <property type="nucleotide sequence ID" value="NC_000918.1"/>
</dbReference>
<keyword evidence="5" id="KW-1185">Reference proteome</keyword>
<evidence type="ECO:0000256" key="1">
    <source>
        <dbReference type="ARBA" id="ARBA00022603"/>
    </source>
</evidence>
<proteinExistence type="predicted"/>
<dbReference type="InterPro" id="IPR050210">
    <property type="entry name" value="tRNA_Adenine-N(6)_MTase"/>
</dbReference>
<dbReference type="Pfam" id="PF05175">
    <property type="entry name" value="MTS"/>
    <property type="match status" value="1"/>
</dbReference>
<gene>
    <name evidence="4" type="ordered locus">aq_674</name>
</gene>
<dbReference type="SUPFAM" id="SSF53335">
    <property type="entry name" value="S-adenosyl-L-methionine-dependent methyltransferases"/>
    <property type="match status" value="1"/>
</dbReference>
<keyword evidence="2" id="KW-0949">S-adenosyl-L-methionine</keyword>
<dbReference type="KEGG" id="aae:aq_674"/>
<dbReference type="EMBL" id="AE000657">
    <property type="protein sequence ID" value="AAC06868.1"/>
    <property type="molecule type" value="Genomic_DNA"/>
</dbReference>
<evidence type="ECO:0000259" key="3">
    <source>
        <dbReference type="Pfam" id="PF05175"/>
    </source>
</evidence>
<dbReference type="GO" id="GO:0000179">
    <property type="term" value="F:rRNA (adenine-N6,N6-)-dimethyltransferase activity"/>
    <property type="evidence" value="ECO:0007669"/>
    <property type="project" value="InterPro"/>
</dbReference>
<dbReference type="OrthoDB" id="9777257at2"/>
<dbReference type="STRING" id="224324.aq_674"/>
<dbReference type="PIR" id="D70359">
    <property type="entry name" value="D70359"/>
</dbReference>
<evidence type="ECO:0000313" key="5">
    <source>
        <dbReference type="Proteomes" id="UP000000798"/>
    </source>
</evidence>
<evidence type="ECO:0000256" key="2">
    <source>
        <dbReference type="ARBA" id="ARBA00022691"/>
    </source>
</evidence>
<dbReference type="InterPro" id="IPR007848">
    <property type="entry name" value="Small_mtfrase_dom"/>
</dbReference>
<dbReference type="PANTHER" id="PTHR47739">
    <property type="entry name" value="TRNA1(VAL) (ADENINE(37)-N6)-METHYLTRANSFERASE"/>
    <property type="match status" value="1"/>
</dbReference>
<name>O66904_AQUAE</name>
<dbReference type="PROSITE" id="PS01131">
    <property type="entry name" value="RRNA_A_DIMETH"/>
    <property type="match status" value="1"/>
</dbReference>
<dbReference type="Gene3D" id="3.40.50.150">
    <property type="entry name" value="Vaccinia Virus protein VP39"/>
    <property type="match status" value="1"/>
</dbReference>
<dbReference type="eggNOG" id="COG4123">
    <property type="taxonomic scope" value="Bacteria"/>
</dbReference>
<protein>
    <recommendedName>
        <fullName evidence="3">Methyltransferase small domain-containing protein</fullName>
    </recommendedName>
</protein>
<dbReference type="Proteomes" id="UP000000798">
    <property type="component" value="Chromosome"/>
</dbReference>
<keyword evidence="1" id="KW-0808">Transferase</keyword>
<dbReference type="InterPro" id="IPR020596">
    <property type="entry name" value="rRNA_Ade_Mease_Trfase_CS"/>
</dbReference>
<keyword evidence="1" id="KW-0489">Methyltransferase</keyword>
<feature type="domain" description="Methyltransferase small" evidence="3">
    <location>
        <begin position="33"/>
        <end position="164"/>
    </location>
</feature>
<evidence type="ECO:0000313" key="4">
    <source>
        <dbReference type="EMBL" id="AAC06868.1"/>
    </source>
</evidence>